<comment type="caution">
    <text evidence="1">The sequence shown here is derived from an EMBL/GenBank/DDBJ whole genome shotgun (WGS) entry which is preliminary data.</text>
</comment>
<dbReference type="EMBL" id="WQNF01000059">
    <property type="protein sequence ID" value="MVT71069.1"/>
    <property type="molecule type" value="Genomic_DNA"/>
</dbReference>
<protein>
    <recommendedName>
        <fullName evidence="3">Helix-turn-helix domain-containing protein</fullName>
    </recommendedName>
</protein>
<evidence type="ECO:0000313" key="2">
    <source>
        <dbReference type="Proteomes" id="UP000436468"/>
    </source>
</evidence>
<evidence type="ECO:0000313" key="1">
    <source>
        <dbReference type="EMBL" id="MVT71069.1"/>
    </source>
</evidence>
<dbReference type="RefSeq" id="WP_157348711.1">
    <property type="nucleotide sequence ID" value="NZ_WQNF01000059.1"/>
</dbReference>
<reference evidence="1 2" key="1">
    <citation type="submission" date="2019-12" db="EMBL/GenBank/DDBJ databases">
        <title>Draft genome sequences Bradyrhizobium cajani AMBPC1010, Bradyrhizobium pachyrhizi AMBPC1040 and Bradyrhizobium yuanmingense ALSPC3051, three plant growth promoting strains isolated from nodules of Cajanus cajan L. in Dominican Republic.</title>
        <authorList>
            <person name="Flores-Felix J.D."/>
            <person name="Araujo J."/>
            <person name="Diaz-Alcantara C."/>
            <person name="Gonzalez-Andres F."/>
            <person name="Velazquez E."/>
        </authorList>
    </citation>
    <scope>NUCLEOTIDE SEQUENCE [LARGE SCALE GENOMIC DNA]</scope>
    <source>
        <strain evidence="1 2">1040</strain>
    </source>
</reference>
<proteinExistence type="predicted"/>
<sequence length="73" mass="8343">MAQSSANILDGFVEEVRFAADNGISTRTLFRYRNSQDGLPFAEFGGRIYIPLNEAKAWLNNRIKRPNQRRRGA</sequence>
<dbReference type="AlphaFoldDB" id="A0A844T3T5"/>
<organism evidence="1 2">
    <name type="scientific">Bradyrhizobium pachyrhizi</name>
    <dbReference type="NCBI Taxonomy" id="280333"/>
    <lineage>
        <taxon>Bacteria</taxon>
        <taxon>Pseudomonadati</taxon>
        <taxon>Pseudomonadota</taxon>
        <taxon>Alphaproteobacteria</taxon>
        <taxon>Hyphomicrobiales</taxon>
        <taxon>Nitrobacteraceae</taxon>
        <taxon>Bradyrhizobium</taxon>
    </lineage>
</organism>
<keyword evidence="2" id="KW-1185">Reference proteome</keyword>
<accession>A0A844T3T5</accession>
<gene>
    <name evidence="1" type="ORF">GPL21_39185</name>
</gene>
<dbReference type="Proteomes" id="UP000436468">
    <property type="component" value="Unassembled WGS sequence"/>
</dbReference>
<name>A0A844T3T5_9BRAD</name>
<evidence type="ECO:0008006" key="3">
    <source>
        <dbReference type="Google" id="ProtNLM"/>
    </source>
</evidence>